<comment type="caution">
    <text evidence="5">The sequence shown here is derived from an EMBL/GenBank/DDBJ whole genome shotgun (WGS) entry which is preliminary data.</text>
</comment>
<dbReference type="InterPro" id="IPR011057">
    <property type="entry name" value="Mss4-like_sf"/>
</dbReference>
<evidence type="ECO:0000256" key="1">
    <source>
        <dbReference type="ARBA" id="ARBA00012499"/>
    </source>
</evidence>
<dbReference type="EMBL" id="QGKU01000067">
    <property type="protein sequence ID" value="PWR00919.1"/>
    <property type="molecule type" value="Genomic_DNA"/>
</dbReference>
<evidence type="ECO:0000313" key="5">
    <source>
        <dbReference type="EMBL" id="PWR00919.1"/>
    </source>
</evidence>
<dbReference type="RefSeq" id="WP_109813344.1">
    <property type="nucleotide sequence ID" value="NZ_QGKU01000067.1"/>
</dbReference>
<dbReference type="GO" id="GO:0006979">
    <property type="term" value="P:response to oxidative stress"/>
    <property type="evidence" value="ECO:0007669"/>
    <property type="project" value="InterPro"/>
</dbReference>
<dbReference type="GO" id="GO:0033743">
    <property type="term" value="F:peptide-methionine (R)-S-oxide reductase activity"/>
    <property type="evidence" value="ECO:0007669"/>
    <property type="project" value="UniProtKB-EC"/>
</dbReference>
<evidence type="ECO:0000256" key="3">
    <source>
        <dbReference type="ARBA" id="ARBA00048488"/>
    </source>
</evidence>
<gene>
    <name evidence="5" type="ORF">DKT77_19640</name>
</gene>
<organism evidence="5 6">
    <name type="scientific">Meridianimarinicoccus roseus</name>
    <dbReference type="NCBI Taxonomy" id="2072018"/>
    <lineage>
        <taxon>Bacteria</taxon>
        <taxon>Pseudomonadati</taxon>
        <taxon>Pseudomonadota</taxon>
        <taxon>Alphaproteobacteria</taxon>
        <taxon>Rhodobacterales</taxon>
        <taxon>Paracoccaceae</taxon>
        <taxon>Meridianimarinicoccus</taxon>
    </lineage>
</organism>
<dbReference type="AlphaFoldDB" id="A0A2V2LEQ9"/>
<reference evidence="5 6" key="1">
    <citation type="submission" date="2018-05" db="EMBL/GenBank/DDBJ databases">
        <title>Rhodobacteraceae gen. nov., sp. nov. isolated from sea water.</title>
        <authorList>
            <person name="Ren Y."/>
        </authorList>
    </citation>
    <scope>NUCLEOTIDE SEQUENCE [LARGE SCALE GENOMIC DNA]</scope>
    <source>
        <strain evidence="5 6">TG-679</strain>
    </source>
</reference>
<dbReference type="EC" id="1.8.4.12" evidence="1"/>
<dbReference type="SUPFAM" id="SSF51316">
    <property type="entry name" value="Mss4-like"/>
    <property type="match status" value="1"/>
</dbReference>
<dbReference type="Pfam" id="PF01641">
    <property type="entry name" value="SelR"/>
    <property type="match status" value="1"/>
</dbReference>
<dbReference type="OrthoDB" id="7864567at2"/>
<dbReference type="GO" id="GO:0005737">
    <property type="term" value="C:cytoplasm"/>
    <property type="evidence" value="ECO:0007669"/>
    <property type="project" value="TreeGrafter"/>
</dbReference>
<sequence>MAHHPITHGRAGLNRRTILATGLLGTMAGFTHRPAAASETPPFRYEVTRSDTEWKARLTPAEYRILREGGTELPASSPLWQEDRDGTYCCRGCDLLIYSAAWKVSVPKGWAFFRHSERDAVLTGIDGPVPSYGMSPDDDTTMIEAHCRRCGSHLGHVLLVEGSVLHCINGTSLRFTPA</sequence>
<name>A0A2V2LEQ9_9RHOB</name>
<dbReference type="PANTHER" id="PTHR10173:SF57">
    <property type="entry name" value="PEPTIDE-METHIONINE (R)-S-OXIDE REDUCTASE"/>
    <property type="match status" value="1"/>
</dbReference>
<dbReference type="InterPro" id="IPR002579">
    <property type="entry name" value="Met_Sox_Rdtase_MsrB_dom"/>
</dbReference>
<comment type="catalytic activity">
    <reaction evidence="3">
        <text>L-methionyl-[protein] + [thioredoxin]-disulfide + H2O = L-methionyl-(R)-S-oxide-[protein] + [thioredoxin]-dithiol</text>
        <dbReference type="Rhea" id="RHEA:24164"/>
        <dbReference type="Rhea" id="RHEA-COMP:10698"/>
        <dbReference type="Rhea" id="RHEA-COMP:10700"/>
        <dbReference type="Rhea" id="RHEA-COMP:12313"/>
        <dbReference type="Rhea" id="RHEA-COMP:12314"/>
        <dbReference type="ChEBI" id="CHEBI:15377"/>
        <dbReference type="ChEBI" id="CHEBI:16044"/>
        <dbReference type="ChEBI" id="CHEBI:29950"/>
        <dbReference type="ChEBI" id="CHEBI:45764"/>
        <dbReference type="ChEBI" id="CHEBI:50058"/>
        <dbReference type="EC" id="1.8.4.12"/>
    </reaction>
</comment>
<protein>
    <recommendedName>
        <fullName evidence="1">peptide-methionine (R)-S-oxide reductase</fullName>
        <ecNumber evidence="1">1.8.4.12</ecNumber>
    </recommendedName>
</protein>
<feature type="domain" description="MsrB" evidence="4">
    <location>
        <begin position="51"/>
        <end position="178"/>
    </location>
</feature>
<dbReference type="PROSITE" id="PS51790">
    <property type="entry name" value="MSRB"/>
    <property type="match status" value="1"/>
</dbReference>
<evidence type="ECO:0000259" key="4">
    <source>
        <dbReference type="PROSITE" id="PS51790"/>
    </source>
</evidence>
<keyword evidence="6" id="KW-1185">Reference proteome</keyword>
<accession>A0A2V2LEQ9</accession>
<evidence type="ECO:0000256" key="2">
    <source>
        <dbReference type="ARBA" id="ARBA00023002"/>
    </source>
</evidence>
<proteinExistence type="predicted"/>
<dbReference type="InterPro" id="IPR028427">
    <property type="entry name" value="Met_Sox_Rdtase_MsrB"/>
</dbReference>
<dbReference type="Gene3D" id="2.170.150.20">
    <property type="entry name" value="Peptide methionine sulfoxide reductase"/>
    <property type="match status" value="1"/>
</dbReference>
<keyword evidence="2" id="KW-0560">Oxidoreductase</keyword>
<dbReference type="GO" id="GO:0030091">
    <property type="term" value="P:protein repair"/>
    <property type="evidence" value="ECO:0007669"/>
    <property type="project" value="InterPro"/>
</dbReference>
<dbReference type="Proteomes" id="UP000245680">
    <property type="component" value="Unassembled WGS sequence"/>
</dbReference>
<dbReference type="PANTHER" id="PTHR10173">
    <property type="entry name" value="METHIONINE SULFOXIDE REDUCTASE"/>
    <property type="match status" value="1"/>
</dbReference>
<evidence type="ECO:0000313" key="6">
    <source>
        <dbReference type="Proteomes" id="UP000245680"/>
    </source>
</evidence>